<evidence type="ECO:0000313" key="3">
    <source>
        <dbReference type="EMBL" id="KAK4459889.1"/>
    </source>
</evidence>
<keyword evidence="1" id="KW-0175">Coiled coil</keyword>
<accession>A0AAV9HGS7</accession>
<dbReference type="EMBL" id="MU865025">
    <property type="protein sequence ID" value="KAK4459889.1"/>
    <property type="molecule type" value="Genomic_DNA"/>
</dbReference>
<comment type="caution">
    <text evidence="3">The sequence shown here is derived from an EMBL/GenBank/DDBJ whole genome shotgun (WGS) entry which is preliminary data.</text>
</comment>
<protein>
    <submittedName>
        <fullName evidence="3">Uncharacterized protein</fullName>
    </submittedName>
</protein>
<feature type="region of interest" description="Disordered" evidence="2">
    <location>
        <begin position="369"/>
        <end position="391"/>
    </location>
</feature>
<evidence type="ECO:0000256" key="1">
    <source>
        <dbReference type="SAM" id="Coils"/>
    </source>
</evidence>
<dbReference type="PANTHER" id="PTHR40130">
    <property type="entry name" value="EXPRESSED PROTEIN"/>
    <property type="match status" value="1"/>
</dbReference>
<reference evidence="3" key="2">
    <citation type="submission" date="2023-06" db="EMBL/GenBank/DDBJ databases">
        <authorList>
            <consortium name="Lawrence Berkeley National Laboratory"/>
            <person name="Mondo S.J."/>
            <person name="Hensen N."/>
            <person name="Bonometti L."/>
            <person name="Westerberg I."/>
            <person name="Brannstrom I.O."/>
            <person name="Guillou S."/>
            <person name="Cros-Aarteil S."/>
            <person name="Calhoun S."/>
            <person name="Haridas S."/>
            <person name="Kuo A."/>
            <person name="Pangilinan J."/>
            <person name="Riley R."/>
            <person name="Labutti K."/>
            <person name="Andreopoulos B."/>
            <person name="Lipzen A."/>
            <person name="Chen C."/>
            <person name="Yanf M."/>
            <person name="Daum C."/>
            <person name="Ng V."/>
            <person name="Clum A."/>
            <person name="Steindorff A."/>
            <person name="Ohm R."/>
            <person name="Martin F."/>
            <person name="Silar P."/>
            <person name="Natvig D."/>
            <person name="Lalanne C."/>
            <person name="Gautier V."/>
            <person name="Ament-Velasquez S.L."/>
            <person name="Kruys A."/>
            <person name="Hutchinson M.I."/>
            <person name="Powell A.J."/>
            <person name="Barry K."/>
            <person name="Miller A.N."/>
            <person name="Grigoriev I.V."/>
            <person name="Debuchy R."/>
            <person name="Gladieux P."/>
            <person name="Thoren M.H."/>
            <person name="Johannesson H."/>
        </authorList>
    </citation>
    <scope>NUCLEOTIDE SEQUENCE</scope>
    <source>
        <strain evidence="3">PSN324</strain>
    </source>
</reference>
<feature type="compositionally biased region" description="Pro residues" evidence="2">
    <location>
        <begin position="245"/>
        <end position="255"/>
    </location>
</feature>
<reference evidence="3" key="1">
    <citation type="journal article" date="2023" name="Mol. Phylogenet. Evol.">
        <title>Genome-scale phylogeny and comparative genomics of the fungal order Sordariales.</title>
        <authorList>
            <person name="Hensen N."/>
            <person name="Bonometti L."/>
            <person name="Westerberg I."/>
            <person name="Brannstrom I.O."/>
            <person name="Guillou S."/>
            <person name="Cros-Aarteil S."/>
            <person name="Calhoun S."/>
            <person name="Haridas S."/>
            <person name="Kuo A."/>
            <person name="Mondo S."/>
            <person name="Pangilinan J."/>
            <person name="Riley R."/>
            <person name="LaButti K."/>
            <person name="Andreopoulos B."/>
            <person name="Lipzen A."/>
            <person name="Chen C."/>
            <person name="Yan M."/>
            <person name="Daum C."/>
            <person name="Ng V."/>
            <person name="Clum A."/>
            <person name="Steindorff A."/>
            <person name="Ohm R.A."/>
            <person name="Martin F."/>
            <person name="Silar P."/>
            <person name="Natvig D.O."/>
            <person name="Lalanne C."/>
            <person name="Gautier V."/>
            <person name="Ament-Velasquez S.L."/>
            <person name="Kruys A."/>
            <person name="Hutchinson M.I."/>
            <person name="Powell A.J."/>
            <person name="Barry K."/>
            <person name="Miller A.N."/>
            <person name="Grigoriev I.V."/>
            <person name="Debuchy R."/>
            <person name="Gladieux P."/>
            <person name="Hiltunen Thoren M."/>
            <person name="Johannesson H."/>
        </authorList>
    </citation>
    <scope>NUCLEOTIDE SEQUENCE</scope>
    <source>
        <strain evidence="3">PSN324</strain>
    </source>
</reference>
<feature type="coiled-coil region" evidence="1">
    <location>
        <begin position="394"/>
        <end position="421"/>
    </location>
</feature>
<sequence>MESAPLTKAHDHARAAAIATQTSDTTVAVTEHAQAAGEFANAARGTSSVEALRTLRLLEQHHKRLSELLRLPSEPTSQNSVESEIAEEDEKDEASRGITATLTSKALPTLAHQRLPGRNLTSSIASNLASARGIRSKYPSQPLAPSVSNDQAPGNLEVHPRRDGATRSGKAADSSQKPSWVPPTIKQDATPATPAPTSPKPASEEGFSRFYNTFGSLINRLSAPLAFAGLPLIVEESSSSQQLASPPPAPAPAPAPEHRTPSSRHGGPGHRPTSSLAEPDLKKIFSRATIRSLPPGADSFYFVPTSGHTASYASILNHENKEKRRIMAASSMLHGQGQGYGGRGSLLEEDEEDDFVDAQEIIQAQHQVSSASHHLGSSIPAGIRNKSAGRNNAENNLRNTVEELHLENSSLKEALDKVSKRLHAFEMNSQSSHLALAQSMRLQRPGSPINLSSSTAGIPAGKATESDDFLKRRNRELEEQVAELTKRLGNMESDYDKLQQTVEKYRERWEKLKAGAKARREAQGQSRGEE</sequence>
<feature type="region of interest" description="Disordered" evidence="2">
    <location>
        <begin position="238"/>
        <end position="279"/>
    </location>
</feature>
<dbReference type="AlphaFoldDB" id="A0AAV9HGS7"/>
<feature type="region of interest" description="Disordered" evidence="2">
    <location>
        <begin position="137"/>
        <end position="204"/>
    </location>
</feature>
<evidence type="ECO:0000313" key="4">
    <source>
        <dbReference type="Proteomes" id="UP001321749"/>
    </source>
</evidence>
<dbReference type="PANTHER" id="PTHR40130:SF1">
    <property type="entry name" value="SPINDLE POLE BODY-ASSOCIATED PROTEIN CUT12 DOMAIN-CONTAINING PROTEIN"/>
    <property type="match status" value="1"/>
</dbReference>
<name>A0AAV9HGS7_9PEZI</name>
<evidence type="ECO:0000256" key="2">
    <source>
        <dbReference type="SAM" id="MobiDB-lite"/>
    </source>
</evidence>
<dbReference type="Proteomes" id="UP001321749">
    <property type="component" value="Unassembled WGS sequence"/>
</dbReference>
<organism evidence="3 4">
    <name type="scientific">Cladorrhinum samala</name>
    <dbReference type="NCBI Taxonomy" id="585594"/>
    <lineage>
        <taxon>Eukaryota</taxon>
        <taxon>Fungi</taxon>
        <taxon>Dikarya</taxon>
        <taxon>Ascomycota</taxon>
        <taxon>Pezizomycotina</taxon>
        <taxon>Sordariomycetes</taxon>
        <taxon>Sordariomycetidae</taxon>
        <taxon>Sordariales</taxon>
        <taxon>Podosporaceae</taxon>
        <taxon>Cladorrhinum</taxon>
    </lineage>
</organism>
<keyword evidence="4" id="KW-1185">Reference proteome</keyword>
<gene>
    <name evidence="3" type="ORF">QBC42DRAFT_230821</name>
</gene>
<feature type="region of interest" description="Disordered" evidence="2">
    <location>
        <begin position="447"/>
        <end position="469"/>
    </location>
</feature>
<proteinExistence type="predicted"/>
<dbReference type="Gene3D" id="1.20.58.80">
    <property type="entry name" value="Phosphotransferase system, lactose/cellobiose-type IIA subunit"/>
    <property type="match status" value="1"/>
</dbReference>
<feature type="region of interest" description="Disordered" evidence="2">
    <location>
        <begin position="70"/>
        <end position="96"/>
    </location>
</feature>